<keyword evidence="2" id="KW-1185">Reference proteome</keyword>
<name>A0A5J9TI77_9POAL</name>
<evidence type="ECO:0000313" key="1">
    <source>
        <dbReference type="EMBL" id="TVU11015.1"/>
    </source>
</evidence>
<dbReference type="Gramene" id="TVU11015">
    <property type="protein sequence ID" value="TVU11015"/>
    <property type="gene ID" value="EJB05_44575"/>
</dbReference>
<dbReference type="AlphaFoldDB" id="A0A5J9TI77"/>
<sequence>MGAHAYEGKTEVLVLVDSSATRPTTVQMSCHFASMVGQLDRNGIKRSFRRALNHLDHFQLVVTYWHGYF</sequence>
<accession>A0A5J9TI77</accession>
<reference evidence="1 2" key="1">
    <citation type="journal article" date="2019" name="Sci. Rep.">
        <title>A high-quality genome of Eragrostis curvula grass provides insights into Poaceae evolution and supports new strategies to enhance forage quality.</title>
        <authorList>
            <person name="Carballo J."/>
            <person name="Santos B.A.C.M."/>
            <person name="Zappacosta D."/>
            <person name="Garbus I."/>
            <person name="Selva J.P."/>
            <person name="Gallo C.A."/>
            <person name="Diaz A."/>
            <person name="Albertini E."/>
            <person name="Caccamo M."/>
            <person name="Echenique V."/>
        </authorList>
    </citation>
    <scope>NUCLEOTIDE SEQUENCE [LARGE SCALE GENOMIC DNA]</scope>
    <source>
        <strain evidence="2">cv. Victoria</strain>
        <tissue evidence="1">Leaf</tissue>
    </source>
</reference>
<gene>
    <name evidence="1" type="ORF">EJB05_44575</name>
</gene>
<feature type="non-terminal residue" evidence="1">
    <location>
        <position position="1"/>
    </location>
</feature>
<dbReference type="Proteomes" id="UP000324897">
    <property type="component" value="Chromosome 3"/>
</dbReference>
<organism evidence="1 2">
    <name type="scientific">Eragrostis curvula</name>
    <name type="common">weeping love grass</name>
    <dbReference type="NCBI Taxonomy" id="38414"/>
    <lineage>
        <taxon>Eukaryota</taxon>
        <taxon>Viridiplantae</taxon>
        <taxon>Streptophyta</taxon>
        <taxon>Embryophyta</taxon>
        <taxon>Tracheophyta</taxon>
        <taxon>Spermatophyta</taxon>
        <taxon>Magnoliopsida</taxon>
        <taxon>Liliopsida</taxon>
        <taxon>Poales</taxon>
        <taxon>Poaceae</taxon>
        <taxon>PACMAD clade</taxon>
        <taxon>Chloridoideae</taxon>
        <taxon>Eragrostideae</taxon>
        <taxon>Eragrostidinae</taxon>
        <taxon>Eragrostis</taxon>
    </lineage>
</organism>
<protein>
    <submittedName>
        <fullName evidence="1">Uncharacterized protein</fullName>
    </submittedName>
</protein>
<comment type="caution">
    <text evidence="1">The sequence shown here is derived from an EMBL/GenBank/DDBJ whole genome shotgun (WGS) entry which is preliminary data.</text>
</comment>
<dbReference type="EMBL" id="RWGY01000039">
    <property type="protein sequence ID" value="TVU11015.1"/>
    <property type="molecule type" value="Genomic_DNA"/>
</dbReference>
<proteinExistence type="predicted"/>
<evidence type="ECO:0000313" key="2">
    <source>
        <dbReference type="Proteomes" id="UP000324897"/>
    </source>
</evidence>